<sequence length="165" mass="18742">MFPNINKQLSLASKTKNRIWSKIVMAKIRNQAKCVEQTGHSRNDVGLIQSISSNITEGDKHNVEAYAAREYFPMMFGKNFKRGRFDDIINADLNYGYAFLRALIRREVQSQDTRDRLIEILRNEIPAAGAITLYLLPDEVNDKQITILGKNAPKLTVGVPHLIVL</sequence>
<dbReference type="AlphaFoldDB" id="A0A6A8GXR3"/>
<dbReference type="RefSeq" id="WP_154237042.1">
    <property type="nucleotide sequence ID" value="NZ_JBBNKM010000005.1"/>
</dbReference>
<proteinExistence type="predicted"/>
<organism evidence="1">
    <name type="scientific">Ligilactobacillus ruminis</name>
    <dbReference type="NCBI Taxonomy" id="1623"/>
    <lineage>
        <taxon>Bacteria</taxon>
        <taxon>Bacillati</taxon>
        <taxon>Bacillota</taxon>
        <taxon>Bacilli</taxon>
        <taxon>Lactobacillales</taxon>
        <taxon>Lactobacillaceae</taxon>
        <taxon>Ligilactobacillus</taxon>
    </lineage>
</organism>
<protein>
    <submittedName>
        <fullName evidence="1">CRISPR-associated protein Cas1</fullName>
    </submittedName>
</protein>
<dbReference type="EMBL" id="WKOD01000028">
    <property type="protein sequence ID" value="MSA69132.1"/>
    <property type="molecule type" value="Genomic_DNA"/>
</dbReference>
<dbReference type="Gene3D" id="1.20.120.920">
    <property type="entry name" value="CRISPR-associated endonuclease Cas1, C-terminal domain"/>
    <property type="match status" value="1"/>
</dbReference>
<accession>A0A6A8GXR3</accession>
<evidence type="ECO:0000313" key="1">
    <source>
        <dbReference type="EMBL" id="MSA69132.1"/>
    </source>
</evidence>
<comment type="caution">
    <text evidence="1">The sequence shown here is derived from an EMBL/GenBank/DDBJ whole genome shotgun (WGS) entry which is preliminary data.</text>
</comment>
<dbReference type="InterPro" id="IPR042206">
    <property type="entry name" value="CRISPR-assoc_Cas1_C"/>
</dbReference>
<reference evidence="1" key="1">
    <citation type="journal article" date="2019" name="Nat. Med.">
        <title>A library of human gut bacterial isolates paired with longitudinal multiomics data enables mechanistic microbiome research.</title>
        <authorList>
            <person name="Poyet M."/>
            <person name="Groussin M."/>
            <person name="Gibbons S.M."/>
            <person name="Avila-Pacheco J."/>
            <person name="Jiang X."/>
            <person name="Kearney S.M."/>
            <person name="Perrotta A.R."/>
            <person name="Berdy B."/>
            <person name="Zhao S."/>
            <person name="Lieberman T.D."/>
            <person name="Swanson P.K."/>
            <person name="Smith M."/>
            <person name="Roesemann S."/>
            <person name="Alexander J.E."/>
            <person name="Rich S.A."/>
            <person name="Livny J."/>
            <person name="Vlamakis H."/>
            <person name="Clish C."/>
            <person name="Bullock K."/>
            <person name="Deik A."/>
            <person name="Scott J."/>
            <person name="Pierce K.A."/>
            <person name="Xavier R.J."/>
            <person name="Alm E.J."/>
        </authorList>
    </citation>
    <scope>NUCLEOTIDE SEQUENCE</scope>
    <source>
        <strain evidence="1">BIOML-A18</strain>
    </source>
</reference>
<gene>
    <name evidence="1" type="ORF">GKC89_08590</name>
</gene>
<name>A0A6A8GXR3_9LACO</name>